<feature type="transmembrane region" description="Helical" evidence="5">
    <location>
        <begin position="66"/>
        <end position="86"/>
    </location>
</feature>
<dbReference type="PANTHER" id="PTHR24064">
    <property type="entry name" value="SOLUTE CARRIER FAMILY 22 MEMBER"/>
    <property type="match status" value="1"/>
</dbReference>
<feature type="domain" description="Major facilitator superfamily (MFS) profile" evidence="6">
    <location>
        <begin position="1"/>
        <end position="404"/>
    </location>
</feature>
<dbReference type="PROSITE" id="PS50850">
    <property type="entry name" value="MFS"/>
    <property type="match status" value="1"/>
</dbReference>
<dbReference type="OrthoDB" id="3936150at2759"/>
<dbReference type="GO" id="GO:0022857">
    <property type="term" value="F:transmembrane transporter activity"/>
    <property type="evidence" value="ECO:0007669"/>
    <property type="project" value="InterPro"/>
</dbReference>
<feature type="transmembrane region" description="Helical" evidence="5">
    <location>
        <begin position="36"/>
        <end position="59"/>
    </location>
</feature>
<feature type="transmembrane region" description="Helical" evidence="5">
    <location>
        <begin position="98"/>
        <end position="118"/>
    </location>
</feature>
<feature type="transmembrane region" description="Helical" evidence="5">
    <location>
        <begin position="190"/>
        <end position="210"/>
    </location>
</feature>
<name>A0A0V0QLS3_PSEPJ</name>
<evidence type="ECO:0000313" key="8">
    <source>
        <dbReference type="Proteomes" id="UP000054937"/>
    </source>
</evidence>
<feature type="transmembrane region" description="Helical" evidence="5">
    <location>
        <begin position="247"/>
        <end position="265"/>
    </location>
</feature>
<keyword evidence="4 5" id="KW-0472">Membrane</keyword>
<comment type="subcellular location">
    <subcellularLocation>
        <location evidence="1">Membrane</location>
        <topology evidence="1">Multi-pass membrane protein</topology>
    </subcellularLocation>
</comment>
<evidence type="ECO:0000259" key="6">
    <source>
        <dbReference type="PROSITE" id="PS50850"/>
    </source>
</evidence>
<dbReference type="Gene3D" id="1.20.1250.20">
    <property type="entry name" value="MFS general substrate transporter like domains"/>
    <property type="match status" value="1"/>
</dbReference>
<keyword evidence="2 5" id="KW-0812">Transmembrane</keyword>
<comment type="caution">
    <text evidence="7">The sequence shown here is derived from an EMBL/GenBank/DDBJ whole genome shotgun (WGS) entry which is preliminary data.</text>
</comment>
<keyword evidence="8" id="KW-1185">Reference proteome</keyword>
<evidence type="ECO:0000256" key="3">
    <source>
        <dbReference type="ARBA" id="ARBA00022989"/>
    </source>
</evidence>
<evidence type="ECO:0000256" key="4">
    <source>
        <dbReference type="ARBA" id="ARBA00023136"/>
    </source>
</evidence>
<reference evidence="7 8" key="1">
    <citation type="journal article" date="2015" name="Sci. Rep.">
        <title>Genome of the facultative scuticociliatosis pathogen Pseudocohnilembus persalinus provides insight into its virulence through horizontal gene transfer.</title>
        <authorList>
            <person name="Xiong J."/>
            <person name="Wang G."/>
            <person name="Cheng J."/>
            <person name="Tian M."/>
            <person name="Pan X."/>
            <person name="Warren A."/>
            <person name="Jiang C."/>
            <person name="Yuan D."/>
            <person name="Miao W."/>
        </authorList>
    </citation>
    <scope>NUCLEOTIDE SEQUENCE [LARGE SCALE GENOMIC DNA]</scope>
    <source>
        <strain evidence="7">36N120E</strain>
    </source>
</reference>
<dbReference type="InParanoid" id="A0A0V0QLS3"/>
<dbReference type="OMA" id="THYINEK"/>
<dbReference type="EMBL" id="LDAU01000145">
    <property type="protein sequence ID" value="KRX03032.1"/>
    <property type="molecule type" value="Genomic_DNA"/>
</dbReference>
<dbReference type="InterPro" id="IPR020846">
    <property type="entry name" value="MFS_dom"/>
</dbReference>
<evidence type="ECO:0000256" key="5">
    <source>
        <dbReference type="SAM" id="Phobius"/>
    </source>
</evidence>
<feature type="transmembrane region" description="Helical" evidence="5">
    <location>
        <begin position="222"/>
        <end position="240"/>
    </location>
</feature>
<dbReference type="InterPro" id="IPR011701">
    <property type="entry name" value="MFS"/>
</dbReference>
<evidence type="ECO:0000256" key="2">
    <source>
        <dbReference type="ARBA" id="ARBA00022692"/>
    </source>
</evidence>
<dbReference type="Pfam" id="PF07690">
    <property type="entry name" value="MFS_1"/>
    <property type="match status" value="1"/>
</dbReference>
<gene>
    <name evidence="7" type="ORF">PPERSA_08107</name>
</gene>
<organism evidence="7 8">
    <name type="scientific">Pseudocohnilembus persalinus</name>
    <name type="common">Ciliate</name>
    <dbReference type="NCBI Taxonomy" id="266149"/>
    <lineage>
        <taxon>Eukaryota</taxon>
        <taxon>Sar</taxon>
        <taxon>Alveolata</taxon>
        <taxon>Ciliophora</taxon>
        <taxon>Intramacronucleata</taxon>
        <taxon>Oligohymenophorea</taxon>
        <taxon>Scuticociliatia</taxon>
        <taxon>Philasterida</taxon>
        <taxon>Pseudocohnilembidae</taxon>
        <taxon>Pseudocohnilembus</taxon>
    </lineage>
</organism>
<dbReference type="Proteomes" id="UP000054937">
    <property type="component" value="Unassembled WGS sequence"/>
</dbReference>
<dbReference type="SUPFAM" id="SSF103473">
    <property type="entry name" value="MFS general substrate transporter"/>
    <property type="match status" value="1"/>
</dbReference>
<evidence type="ECO:0000256" key="1">
    <source>
        <dbReference type="ARBA" id="ARBA00004141"/>
    </source>
</evidence>
<feature type="transmembrane region" description="Helical" evidence="5">
    <location>
        <begin position="317"/>
        <end position="339"/>
    </location>
</feature>
<sequence>MPYSDSKGRKRGICISWACFTVGVFLVSFFTNLKIVYLGLFLAGLGASPPFNLGQIYLFEVSAGKFQALSICLLYVFWSLSEIIIYPLTLITTQWQQFIFYFIFLPVLLLNLGYFMIIESPLFSSQFSIQQSYRQLNKIGKQNKKLMLIENEQIINQFEKQESVQNNNQKEDSPKFCDLFETKQLRSYTFLLLLISIGSNIGIYGIQFALSQIGSDFAKNSLYVGIADMIGYLLANYMGSSYKRKKVSLISFLSASVLCMLFVFIKEKDEGFLCFSEKRNLQEIGQKGDNYQQGQVFEDNVQFLQNQENIVCYYKEIQLFVVMMSRLLISIFTSFLAIWRTELYPIKVRSNGIGFVGALGLIGAQIFPLFELLSEKFGIQIIVLIGVFCFISGIPGFFLKETLIQKQKQKQNKNIHNVPPFEQHKLITSDQDNQHEVNFNENSTQDQHSYHSEYQSKQPEEIQLAIYQQNIDTKQKQQKPENKQDKNCVQKLQKINSLTNNQQNADSPQKLNRSKTVGLNQKNQNDKILNYYENHIDHENEHFLRESIISKSTRESQIVNEG</sequence>
<dbReference type="InterPro" id="IPR036259">
    <property type="entry name" value="MFS_trans_sf"/>
</dbReference>
<dbReference type="GO" id="GO:0016020">
    <property type="term" value="C:membrane"/>
    <property type="evidence" value="ECO:0007669"/>
    <property type="project" value="UniProtKB-SubCell"/>
</dbReference>
<evidence type="ECO:0000313" key="7">
    <source>
        <dbReference type="EMBL" id="KRX03032.1"/>
    </source>
</evidence>
<keyword evidence="3 5" id="KW-1133">Transmembrane helix</keyword>
<feature type="transmembrane region" description="Helical" evidence="5">
    <location>
        <begin position="377"/>
        <end position="399"/>
    </location>
</feature>
<proteinExistence type="predicted"/>
<protein>
    <submittedName>
        <fullName evidence="7">Major facilitator superfamily domain, general substrate transporter</fullName>
    </submittedName>
</protein>
<dbReference type="AlphaFoldDB" id="A0A0V0QLS3"/>
<accession>A0A0V0QLS3</accession>
<feature type="transmembrane region" description="Helical" evidence="5">
    <location>
        <begin position="351"/>
        <end position="371"/>
    </location>
</feature>
<feature type="transmembrane region" description="Helical" evidence="5">
    <location>
        <begin position="12"/>
        <end position="30"/>
    </location>
</feature>